<dbReference type="SUPFAM" id="SSF57850">
    <property type="entry name" value="RING/U-box"/>
    <property type="match status" value="1"/>
</dbReference>
<dbReference type="SMART" id="SM00184">
    <property type="entry name" value="RING"/>
    <property type="match status" value="1"/>
</dbReference>
<evidence type="ECO:0000259" key="6">
    <source>
        <dbReference type="PROSITE" id="PS50089"/>
    </source>
</evidence>
<dbReference type="InterPro" id="IPR017907">
    <property type="entry name" value="Znf_RING_CS"/>
</dbReference>
<feature type="compositionally biased region" description="Acidic residues" evidence="5">
    <location>
        <begin position="150"/>
        <end position="160"/>
    </location>
</feature>
<evidence type="ECO:0000313" key="7">
    <source>
        <dbReference type="EMBL" id="KAK5119049.1"/>
    </source>
</evidence>
<dbReference type="GO" id="GO:0008270">
    <property type="term" value="F:zinc ion binding"/>
    <property type="evidence" value="ECO:0007669"/>
    <property type="project" value="UniProtKB-KW"/>
</dbReference>
<keyword evidence="1" id="KW-0479">Metal-binding</keyword>
<protein>
    <recommendedName>
        <fullName evidence="6">RING-type domain-containing protein</fullName>
    </recommendedName>
</protein>
<comment type="caution">
    <text evidence="7">The sequence shown here is derived from an EMBL/GenBank/DDBJ whole genome shotgun (WGS) entry which is preliminary data.</text>
</comment>
<feature type="compositionally biased region" description="Polar residues" evidence="5">
    <location>
        <begin position="96"/>
        <end position="105"/>
    </location>
</feature>
<dbReference type="Gene3D" id="3.30.40.10">
    <property type="entry name" value="Zinc/RING finger domain, C3HC4 (zinc finger)"/>
    <property type="match status" value="1"/>
</dbReference>
<evidence type="ECO:0000256" key="2">
    <source>
        <dbReference type="ARBA" id="ARBA00022771"/>
    </source>
</evidence>
<dbReference type="InterPro" id="IPR001841">
    <property type="entry name" value="Znf_RING"/>
</dbReference>
<dbReference type="InterPro" id="IPR047134">
    <property type="entry name" value="RNF4"/>
</dbReference>
<accession>A0AAN7TZ99</accession>
<keyword evidence="3" id="KW-0862">Zinc</keyword>
<feature type="domain" description="RING-type" evidence="6">
    <location>
        <begin position="342"/>
        <end position="388"/>
    </location>
</feature>
<keyword evidence="2 4" id="KW-0863">Zinc-finger</keyword>
<dbReference type="PROSITE" id="PS50089">
    <property type="entry name" value="ZF_RING_2"/>
    <property type="match status" value="1"/>
</dbReference>
<evidence type="ECO:0000313" key="8">
    <source>
        <dbReference type="Proteomes" id="UP001310890"/>
    </source>
</evidence>
<dbReference type="PANTHER" id="PTHR23041">
    <property type="entry name" value="RING FINGER DOMAIN-CONTAINING"/>
    <property type="match status" value="1"/>
</dbReference>
<evidence type="ECO:0000256" key="5">
    <source>
        <dbReference type="SAM" id="MobiDB-lite"/>
    </source>
</evidence>
<name>A0AAN7TZ99_9PEZI</name>
<dbReference type="Pfam" id="PF13445">
    <property type="entry name" value="zf-RING_UBOX"/>
    <property type="match status" value="1"/>
</dbReference>
<dbReference type="EMBL" id="JAVRRL010000001">
    <property type="protein sequence ID" value="KAK5119049.1"/>
    <property type="molecule type" value="Genomic_DNA"/>
</dbReference>
<dbReference type="CDD" id="cd16449">
    <property type="entry name" value="RING-HC"/>
    <property type="match status" value="1"/>
</dbReference>
<gene>
    <name evidence="7" type="ORF">LTR62_000260</name>
</gene>
<dbReference type="PANTHER" id="PTHR23041:SF78">
    <property type="entry name" value="E3 UBIQUITIN-PROTEIN LIGASE RNF4"/>
    <property type="match status" value="1"/>
</dbReference>
<dbReference type="PROSITE" id="PS00518">
    <property type="entry name" value="ZF_RING_1"/>
    <property type="match status" value="1"/>
</dbReference>
<organism evidence="7 8">
    <name type="scientific">Meristemomyces frigidus</name>
    <dbReference type="NCBI Taxonomy" id="1508187"/>
    <lineage>
        <taxon>Eukaryota</taxon>
        <taxon>Fungi</taxon>
        <taxon>Dikarya</taxon>
        <taxon>Ascomycota</taxon>
        <taxon>Pezizomycotina</taxon>
        <taxon>Dothideomycetes</taxon>
        <taxon>Dothideomycetidae</taxon>
        <taxon>Mycosphaerellales</taxon>
        <taxon>Teratosphaeriaceae</taxon>
        <taxon>Meristemomyces</taxon>
    </lineage>
</organism>
<feature type="compositionally biased region" description="Basic and acidic residues" evidence="5">
    <location>
        <begin position="122"/>
        <end position="131"/>
    </location>
</feature>
<sequence length="423" mass="46731">MATARSAREPTLHEDWDAPRQPNYTYDEFDSDTFLHGRDTPGSTGDSYHERSQSEQDFDSLPTPSTVGQVAEELPSSDGRRPEEEDAPAWPALYSQMGNESSTTGAALRPSYISPHNYDFIDEPRQHRQEQHSSNNDPHWRFSPSRTFEPGEEGEGEEDSFQTHETADSEDENMEVSSSSRGRTRESGSVVDLTAEPGSPPATASGHGLRRRIGTTRAAQEAARSREMRLSALASGSHNPPPTETVRPSSFHASETLEPSTAQPSNARAVRSSEQNQEQERPSKRRRTDLTLTPEPDSTVETLDLTLSPRSAALAAEQSRAIAAQQTSTNTTHPLKIGRLTCIICMEAYTNATVTPCGHIYCHECLDQALKQGERNNDNRIGTCPNCRQNVSRRRKGTGPIALAFMKKSAFKKKGRQNFEAFG</sequence>
<dbReference type="InterPro" id="IPR027370">
    <property type="entry name" value="Znf-RING_euk"/>
</dbReference>
<feature type="region of interest" description="Disordered" evidence="5">
    <location>
        <begin position="1"/>
        <end position="297"/>
    </location>
</feature>
<dbReference type="AlphaFoldDB" id="A0AAN7TZ99"/>
<evidence type="ECO:0000256" key="4">
    <source>
        <dbReference type="PROSITE-ProRule" id="PRU00175"/>
    </source>
</evidence>
<dbReference type="InterPro" id="IPR013083">
    <property type="entry name" value="Znf_RING/FYVE/PHD"/>
</dbReference>
<feature type="compositionally biased region" description="Basic and acidic residues" evidence="5">
    <location>
        <begin position="1"/>
        <end position="18"/>
    </location>
</feature>
<feature type="compositionally biased region" description="Polar residues" evidence="5">
    <location>
        <begin position="246"/>
        <end position="276"/>
    </location>
</feature>
<reference evidence="7" key="1">
    <citation type="submission" date="2023-08" db="EMBL/GenBank/DDBJ databases">
        <title>Black Yeasts Isolated from many extreme environments.</title>
        <authorList>
            <person name="Coleine C."/>
            <person name="Stajich J.E."/>
            <person name="Selbmann L."/>
        </authorList>
    </citation>
    <scope>NUCLEOTIDE SEQUENCE</scope>
    <source>
        <strain evidence="7">CCFEE 5401</strain>
    </source>
</reference>
<evidence type="ECO:0000256" key="1">
    <source>
        <dbReference type="ARBA" id="ARBA00022723"/>
    </source>
</evidence>
<feature type="compositionally biased region" description="Low complexity" evidence="5">
    <location>
        <begin position="175"/>
        <end position="191"/>
    </location>
</feature>
<evidence type="ECO:0000256" key="3">
    <source>
        <dbReference type="ARBA" id="ARBA00022833"/>
    </source>
</evidence>
<dbReference type="Proteomes" id="UP001310890">
    <property type="component" value="Unassembled WGS sequence"/>
</dbReference>
<proteinExistence type="predicted"/>